<feature type="compositionally biased region" description="Basic and acidic residues" evidence="1">
    <location>
        <begin position="430"/>
        <end position="456"/>
    </location>
</feature>
<comment type="caution">
    <text evidence="2">The sequence shown here is derived from an EMBL/GenBank/DDBJ whole genome shotgun (WGS) entry which is preliminary data.</text>
</comment>
<dbReference type="OrthoDB" id="331328at2759"/>
<evidence type="ECO:0000313" key="2">
    <source>
        <dbReference type="EMBL" id="PHJ24969.1"/>
    </source>
</evidence>
<evidence type="ECO:0000313" key="3">
    <source>
        <dbReference type="Proteomes" id="UP000221165"/>
    </source>
</evidence>
<dbReference type="VEuPathDB" id="ToxoDB:CSUI_001181"/>
<gene>
    <name evidence="2" type="ORF">CSUI_001181</name>
</gene>
<feature type="compositionally biased region" description="Low complexity" evidence="1">
    <location>
        <begin position="76"/>
        <end position="105"/>
    </location>
</feature>
<feature type="region of interest" description="Disordered" evidence="1">
    <location>
        <begin position="745"/>
        <end position="863"/>
    </location>
</feature>
<name>A0A2C6LBC3_9APIC</name>
<feature type="region of interest" description="Disordered" evidence="1">
    <location>
        <begin position="43"/>
        <end position="107"/>
    </location>
</feature>
<feature type="compositionally biased region" description="Low complexity" evidence="1">
    <location>
        <begin position="980"/>
        <end position="999"/>
    </location>
</feature>
<dbReference type="PANTHER" id="PTHR36812">
    <property type="entry name" value="NEUROFILAMENT TRIPLET M PROTEIN-LIKE PROTEIN"/>
    <property type="match status" value="1"/>
</dbReference>
<feature type="compositionally biased region" description="Basic and acidic residues" evidence="1">
    <location>
        <begin position="938"/>
        <end position="959"/>
    </location>
</feature>
<dbReference type="EMBL" id="MIGC01000472">
    <property type="protein sequence ID" value="PHJ24969.1"/>
    <property type="molecule type" value="Genomic_DNA"/>
</dbReference>
<dbReference type="GeneID" id="94424598"/>
<dbReference type="RefSeq" id="XP_067926641.1">
    <property type="nucleotide sequence ID" value="XM_068061387.1"/>
</dbReference>
<feature type="compositionally biased region" description="Basic and acidic residues" evidence="1">
    <location>
        <begin position="814"/>
        <end position="823"/>
    </location>
</feature>
<evidence type="ECO:0000256" key="1">
    <source>
        <dbReference type="SAM" id="MobiDB-lite"/>
    </source>
</evidence>
<feature type="compositionally biased region" description="Basic and acidic residues" evidence="1">
    <location>
        <begin position="771"/>
        <end position="788"/>
    </location>
</feature>
<feature type="compositionally biased region" description="Polar residues" evidence="1">
    <location>
        <begin position="1240"/>
        <end position="1252"/>
    </location>
</feature>
<sequence>MTHSCFSSLPHLSPTLPGEFRLYYSHIPLSTFPSSLSSSSQRPLTLASDCSSHPPPSYSTLSSPAHSDHLPSIRVSPPASAMAFSSPPPSSSSSAPGVSNSSPLSQHKDTTTLYSWEELPSLFQLATSSSPPSSYLRKLPRWRDSNRYSHPQGEPEPHVQDSCPCRCIYTSLMSQLASSQFSSFSSSRLPTGLESTSSNSSPSTAALSPSTSSSSARTSSVSSAVSLQHSSRGEETNWEWECSVCTALQAIAKYHPAWLFESSDFYHDRRATSPDQTTSSSCCSTSSPSSCIFSSSQPSHLSCSSPQNTERASPSLSGSSQCSPEPLQDSTAPLSSSSSCGSSSSFPSCSSLCTAFICKRANSLRSCVARNALRTAACVFRSCGVHLEERKHPCPSLYTQTNEGLLEKDQPSGTVPEERQDAEEAGNHNTTEKSNEGNVLPERRTRDDGKKSRKGGEEEEENDFLLDEPRRRRMVEMCSGLVPVLISKAGLNEKKFLAIEASEALNLLAACIGRLEGSCKDIEPSPLMQAKESEAKWRLLPSILKHVESQQKHIRTSSPCAQFLLELVKNFLRLVVPPVEGEVRKESRRTSLNTDRVRVFTSFPSEKLSEDSFPPCYLRGGSCNEREVERKEILPRTNPTYPPRACPSPSQKSRSCKSTPDLDSSCSPISSCSSCTSVFLNTFALPAMCLPLLLSFSKSSQPQARQASRSALEVLAIALLSFHSCQDQPLDSSSTLSLRHWRWGEEKKKQKEEEEEGEIYSGRGSVSSSDNKTKEEESRNKESEDSRHSSAPLLIEEEMKHNEVKKGQVGATTAKERNVDKTTGKGCLGSATSSCLTGIKTPEKNTTGHKGEEKEQREEGNPTVTMMKVISGSPVSLIVSLMQGLLKFARGEKNSSFFLSSSLCGAASPPRPAQQREEGEVKATTLSHTSQGVGEIGGRGRREEQEREERRRRRQEEEDLRVLRECATSALKRTKMTVDSSLSSFSSTSPVSSGAASYSTEGVGGMKLEKKKCNLRASDRHGRRREQQKDDEETTRGQEEAEEKKEKKKISSVKQSEISHQKGSNKSNDLNENTRKDFVAKEERSAVVKGEDQTQRANEKTQDEARSKEGEGTDTTRMEVHISRRRDIQREGEEEKNERRAKEKSSVSVLASFLVSETARLPDDNKKRERRESEERKNEDEEEEEEKKKRPLSPLLLFSPRKNFGVNGERIKDDEEGEENQRKTEKEEIAFQGDEGISFLSLNSHSLDTTLSPEERRKKRKKEEILVTCSMPRKNSFPLSFSSSPHTPHPADAATKGSSACKEEEREKVISGLPSSLPSHETEKEREEDEEARRVIILQK</sequence>
<feature type="region of interest" description="Disordered" evidence="1">
    <location>
        <begin position="192"/>
        <end position="219"/>
    </location>
</feature>
<dbReference type="Gene3D" id="1.25.10.10">
    <property type="entry name" value="Leucine-rich Repeat Variant"/>
    <property type="match status" value="1"/>
</dbReference>
<feature type="compositionally biased region" description="Low complexity" evidence="1">
    <location>
        <begin position="1146"/>
        <end position="1156"/>
    </location>
</feature>
<accession>A0A2C6LBC3</accession>
<feature type="region of interest" description="Disordered" evidence="1">
    <location>
        <begin position="302"/>
        <end position="334"/>
    </location>
</feature>
<feature type="region of interest" description="Disordered" evidence="1">
    <location>
        <begin position="903"/>
        <end position="959"/>
    </location>
</feature>
<reference evidence="2 3" key="1">
    <citation type="journal article" date="2017" name="Int. J. Parasitol.">
        <title>The genome of the protozoan parasite Cystoisospora suis and a reverse vaccinology approach to identify vaccine candidates.</title>
        <authorList>
            <person name="Palmieri N."/>
            <person name="Shrestha A."/>
            <person name="Ruttkowski B."/>
            <person name="Beck T."/>
            <person name="Vogl C."/>
            <person name="Tomley F."/>
            <person name="Blake D.P."/>
            <person name="Joachim A."/>
        </authorList>
    </citation>
    <scope>NUCLEOTIDE SEQUENCE [LARGE SCALE GENOMIC DNA]</scope>
    <source>
        <strain evidence="2 3">Wien I</strain>
    </source>
</reference>
<feature type="region of interest" description="Disordered" evidence="1">
    <location>
        <begin position="975"/>
        <end position="1340"/>
    </location>
</feature>
<keyword evidence="3" id="KW-1185">Reference proteome</keyword>
<dbReference type="InterPro" id="IPR011989">
    <property type="entry name" value="ARM-like"/>
</dbReference>
<feature type="compositionally biased region" description="Basic and acidic residues" evidence="1">
    <location>
        <begin position="1007"/>
        <end position="1045"/>
    </location>
</feature>
<feature type="compositionally biased region" description="Polar residues" evidence="1">
    <location>
        <begin position="1277"/>
        <end position="1286"/>
    </location>
</feature>
<dbReference type="PANTHER" id="PTHR36812:SF9">
    <property type="entry name" value="MYB-LIKE PROTEIN X ISOFORM X1"/>
    <property type="match status" value="1"/>
</dbReference>
<feature type="compositionally biased region" description="Low complexity" evidence="1">
    <location>
        <begin position="195"/>
        <end position="219"/>
    </location>
</feature>
<feature type="compositionally biased region" description="Basic and acidic residues" evidence="1">
    <location>
        <begin position="849"/>
        <end position="860"/>
    </location>
</feature>
<proteinExistence type="predicted"/>
<feature type="compositionally biased region" description="Low complexity" evidence="1">
    <location>
        <begin position="313"/>
        <end position="326"/>
    </location>
</feature>
<feature type="compositionally biased region" description="Basic and acidic residues" evidence="1">
    <location>
        <begin position="1072"/>
        <end position="1145"/>
    </location>
</feature>
<dbReference type="Proteomes" id="UP000221165">
    <property type="component" value="Unassembled WGS sequence"/>
</dbReference>
<protein>
    <submittedName>
        <fullName evidence="2">Uncharacterized protein</fullName>
    </submittedName>
</protein>
<feature type="compositionally biased region" description="Basic and acidic residues" evidence="1">
    <location>
        <begin position="1209"/>
        <end position="1229"/>
    </location>
</feature>
<feature type="compositionally biased region" description="Basic and acidic residues" evidence="1">
    <location>
        <begin position="1160"/>
        <end position="1179"/>
    </location>
</feature>
<feature type="region of interest" description="Disordered" evidence="1">
    <location>
        <begin position="632"/>
        <end position="654"/>
    </location>
</feature>
<organism evidence="2 3">
    <name type="scientific">Cystoisospora suis</name>
    <dbReference type="NCBI Taxonomy" id="483139"/>
    <lineage>
        <taxon>Eukaryota</taxon>
        <taxon>Sar</taxon>
        <taxon>Alveolata</taxon>
        <taxon>Apicomplexa</taxon>
        <taxon>Conoidasida</taxon>
        <taxon>Coccidia</taxon>
        <taxon>Eucoccidiorida</taxon>
        <taxon>Eimeriorina</taxon>
        <taxon>Sarcocystidae</taxon>
        <taxon>Cystoisospora</taxon>
    </lineage>
</organism>
<feature type="compositionally biased region" description="Polar residues" evidence="1">
    <location>
        <begin position="1061"/>
        <end position="1071"/>
    </location>
</feature>
<feature type="compositionally biased region" description="Basic and acidic residues" evidence="1">
    <location>
        <begin position="797"/>
        <end position="806"/>
    </location>
</feature>
<feature type="region of interest" description="Disordered" evidence="1">
    <location>
        <begin position="396"/>
        <end position="463"/>
    </location>
</feature>